<dbReference type="EMBL" id="BJNB01000028">
    <property type="protein sequence ID" value="GEB98248.1"/>
    <property type="molecule type" value="Genomic_DNA"/>
</dbReference>
<evidence type="ECO:0000259" key="2">
    <source>
        <dbReference type="Pfam" id="PF01551"/>
    </source>
</evidence>
<accession>A0AB73B8J0</accession>
<dbReference type="PANTHER" id="PTHR21666:SF289">
    <property type="entry name" value="L-ALA--D-GLU ENDOPEPTIDASE"/>
    <property type="match status" value="1"/>
</dbReference>
<dbReference type="Gene3D" id="2.70.70.10">
    <property type="entry name" value="Glucose Permease (Domain IIA)"/>
    <property type="match status" value="1"/>
</dbReference>
<organism evidence="3 4">
    <name type="scientific">Corynebacterium flavescens</name>
    <dbReference type="NCBI Taxonomy" id="28028"/>
    <lineage>
        <taxon>Bacteria</taxon>
        <taxon>Bacillati</taxon>
        <taxon>Actinomycetota</taxon>
        <taxon>Actinomycetes</taxon>
        <taxon>Mycobacteriales</taxon>
        <taxon>Corynebacteriaceae</taxon>
        <taxon>Corynebacterium</taxon>
    </lineage>
</organism>
<keyword evidence="1" id="KW-0732">Signal</keyword>
<gene>
    <name evidence="3" type="ORF">CFL01nite_17430</name>
</gene>
<name>A0AB73B8J0_CORFL</name>
<dbReference type="PANTHER" id="PTHR21666">
    <property type="entry name" value="PEPTIDASE-RELATED"/>
    <property type="match status" value="1"/>
</dbReference>
<evidence type="ECO:0000313" key="4">
    <source>
        <dbReference type="Proteomes" id="UP000315353"/>
    </source>
</evidence>
<dbReference type="SUPFAM" id="SSF51261">
    <property type="entry name" value="Duplicated hybrid motif"/>
    <property type="match status" value="1"/>
</dbReference>
<dbReference type="Pfam" id="PF01551">
    <property type="entry name" value="Peptidase_M23"/>
    <property type="match status" value="1"/>
</dbReference>
<dbReference type="CDD" id="cd12797">
    <property type="entry name" value="M23_peptidase"/>
    <property type="match status" value="1"/>
</dbReference>
<dbReference type="AlphaFoldDB" id="A0AB73B8J0"/>
<feature type="domain" description="M23ase beta-sheet core" evidence="2">
    <location>
        <begin position="111"/>
        <end position="203"/>
    </location>
</feature>
<sequence>MPPDIPKRLFLPHAHHFIHRGAIGSIAARRSLHMLVDMTRNSKLAPSLRSIAGHSSTRAKLLGQLLALATLLLLTFYPAPAAAYVDPSTGDPTAGQVLRPFKAPEHRWSAGHRGVDLALDVGAEVRASEFGVVTFAGSVAGKPVISIDHPDGLRTTYQPVHARVRAGDAVVEGQVIGTLGHPVDGYPGLHWGVLTGKDTYMNPLLLLDMPVIRLKPLNVL</sequence>
<reference evidence="3 4" key="1">
    <citation type="submission" date="2019-06" db="EMBL/GenBank/DDBJ databases">
        <title>Whole genome shotgun sequence of Corynebacterium flavescens NBRC 14136.</title>
        <authorList>
            <person name="Hosoyama A."/>
            <person name="Uohara A."/>
            <person name="Ohji S."/>
            <person name="Ichikawa N."/>
        </authorList>
    </citation>
    <scope>NUCLEOTIDE SEQUENCE [LARGE SCALE GENOMIC DNA]</scope>
    <source>
        <strain evidence="3 4">NBRC 14136</strain>
    </source>
</reference>
<proteinExistence type="predicted"/>
<dbReference type="Proteomes" id="UP000315353">
    <property type="component" value="Unassembled WGS sequence"/>
</dbReference>
<comment type="caution">
    <text evidence="3">The sequence shown here is derived from an EMBL/GenBank/DDBJ whole genome shotgun (WGS) entry which is preliminary data.</text>
</comment>
<evidence type="ECO:0000313" key="3">
    <source>
        <dbReference type="EMBL" id="GEB98248.1"/>
    </source>
</evidence>
<dbReference type="InterPro" id="IPR011055">
    <property type="entry name" value="Dup_hybrid_motif"/>
</dbReference>
<dbReference type="InterPro" id="IPR016047">
    <property type="entry name" value="M23ase_b-sheet_dom"/>
</dbReference>
<protein>
    <recommendedName>
        <fullName evidence="2">M23ase beta-sheet core domain-containing protein</fullName>
    </recommendedName>
</protein>
<dbReference type="InterPro" id="IPR050570">
    <property type="entry name" value="Cell_wall_metabolism_enzyme"/>
</dbReference>
<evidence type="ECO:0000256" key="1">
    <source>
        <dbReference type="ARBA" id="ARBA00022729"/>
    </source>
</evidence>
<dbReference type="GO" id="GO:0004222">
    <property type="term" value="F:metalloendopeptidase activity"/>
    <property type="evidence" value="ECO:0007669"/>
    <property type="project" value="TreeGrafter"/>
</dbReference>